<organism evidence="1 2">
    <name type="scientific">Sporanaerobium hydrogeniformans</name>
    <dbReference type="NCBI Taxonomy" id="3072179"/>
    <lineage>
        <taxon>Bacteria</taxon>
        <taxon>Bacillati</taxon>
        <taxon>Bacillota</taxon>
        <taxon>Clostridia</taxon>
        <taxon>Lachnospirales</taxon>
        <taxon>Lachnospiraceae</taxon>
        <taxon>Sporanaerobium</taxon>
    </lineage>
</organism>
<evidence type="ECO:0000313" key="1">
    <source>
        <dbReference type="EMBL" id="PHV70011.1"/>
    </source>
</evidence>
<dbReference type="EMBL" id="PEDL01000015">
    <property type="protein sequence ID" value="PHV70011.1"/>
    <property type="molecule type" value="Genomic_DNA"/>
</dbReference>
<proteinExistence type="predicted"/>
<keyword evidence="2" id="KW-1185">Reference proteome</keyword>
<name>A0AC61DBI1_9FIRM</name>
<evidence type="ECO:0000313" key="2">
    <source>
        <dbReference type="Proteomes" id="UP000224460"/>
    </source>
</evidence>
<sequence length="178" mass="19519">MLSGEEFQKKCELYRILLINPLKAIEEIGRIREIDFVQIALVTILGIAIGLITSGVGGLGNVISIPLSIFIGGAILLLFTLIAGGKIDYIGMVNFSAYLAIFTVLASLFHRVPFIGQGVGLLASLYSIYLIYIGLPLLVEARSEVMKVIAIIFIILVAFGFVLSFVWRLGFIFLNFIF</sequence>
<reference evidence="1" key="1">
    <citation type="submission" date="2017-10" db="EMBL/GenBank/DDBJ databases">
        <title>Genome sequence of cellulolytic Lachnospiraceae bacterium XHS1971 isolated from hotspring sediment.</title>
        <authorList>
            <person name="Vasudevan G."/>
            <person name="Joshi A.J."/>
            <person name="Hivarkar S."/>
            <person name="Lanjekar V.B."/>
            <person name="Dhakephalkar P.K."/>
            <person name="Dagar S."/>
        </authorList>
    </citation>
    <scope>NUCLEOTIDE SEQUENCE</scope>
    <source>
        <strain evidence="1">XHS1971</strain>
    </source>
</reference>
<gene>
    <name evidence="1" type="ORF">CS063_12760</name>
</gene>
<protein>
    <submittedName>
        <fullName evidence="1">Uncharacterized protein</fullName>
    </submittedName>
</protein>
<dbReference type="Proteomes" id="UP000224460">
    <property type="component" value="Unassembled WGS sequence"/>
</dbReference>
<accession>A0AC61DBI1</accession>
<comment type="caution">
    <text evidence="1">The sequence shown here is derived from an EMBL/GenBank/DDBJ whole genome shotgun (WGS) entry which is preliminary data.</text>
</comment>